<keyword evidence="2" id="KW-1185">Reference proteome</keyword>
<organism evidence="1 2">
    <name type="scientific">Mucilaginibacter gotjawali</name>
    <dbReference type="NCBI Taxonomy" id="1550579"/>
    <lineage>
        <taxon>Bacteria</taxon>
        <taxon>Pseudomonadati</taxon>
        <taxon>Bacteroidota</taxon>
        <taxon>Sphingobacteriia</taxon>
        <taxon>Sphingobacteriales</taxon>
        <taxon>Sphingobacteriaceae</taxon>
        <taxon>Mucilaginibacter</taxon>
    </lineage>
</organism>
<name>A0A0X8X5Q1_9SPHI</name>
<gene>
    <name evidence="1" type="ORF">MgSA37_02210</name>
</gene>
<dbReference type="EMBL" id="AP017313">
    <property type="protein sequence ID" value="BAU54039.1"/>
    <property type="molecule type" value="Genomic_DNA"/>
</dbReference>
<accession>A0A0X8X5Q1</accession>
<protein>
    <submittedName>
        <fullName evidence="1">Uncharacterized protein</fullName>
    </submittedName>
</protein>
<dbReference type="RefSeq" id="WP_096351837.1">
    <property type="nucleotide sequence ID" value="NZ_AP017313.1"/>
</dbReference>
<dbReference type="KEGG" id="mgot:MgSA37_02210"/>
<sequence>MTSKNTTLTSCTAVQQKVEGLLALTKITLKDIEDFSPAERQCLERTTTQTLAKLKDAERDTFLNKIELIIPAATKSSIWEYNHLMISDAIARLMRHHGVMPTKTAIAEETGLSRQTINKHFAAYKAQPEFIAQMEQFKFMAPKILANVFKYASSGDMRAARLYFEMVGALHKTQTTVVNEQNNYIQINNTIISQENLKALSTEQLNQIERIITHKAEKTSRPAEITDPIRI</sequence>
<evidence type="ECO:0000313" key="1">
    <source>
        <dbReference type="EMBL" id="BAU54039.1"/>
    </source>
</evidence>
<proteinExistence type="predicted"/>
<dbReference type="AlphaFoldDB" id="A0A0X8X5Q1"/>
<dbReference type="OrthoDB" id="1454428at2"/>
<evidence type="ECO:0000313" key="2">
    <source>
        <dbReference type="Proteomes" id="UP000218263"/>
    </source>
</evidence>
<dbReference type="Proteomes" id="UP000218263">
    <property type="component" value="Chromosome"/>
</dbReference>
<reference evidence="1 2" key="1">
    <citation type="submission" date="2015-12" db="EMBL/GenBank/DDBJ databases">
        <title>Genome sequence of Mucilaginibacter gotjawali.</title>
        <authorList>
            <person name="Lee J.S."/>
            <person name="Lee K.C."/>
            <person name="Kim K.K."/>
            <person name="Lee B.W."/>
        </authorList>
    </citation>
    <scope>NUCLEOTIDE SEQUENCE [LARGE SCALE GENOMIC DNA]</scope>
    <source>
        <strain evidence="1 2">SA3-7</strain>
    </source>
</reference>